<name>A0AAD4N210_9BILA</name>
<accession>A0AAD4N210</accession>
<proteinExistence type="predicted"/>
<feature type="compositionally biased region" description="Polar residues" evidence="1">
    <location>
        <begin position="1"/>
        <end position="20"/>
    </location>
</feature>
<evidence type="ECO:0000313" key="2">
    <source>
        <dbReference type="EMBL" id="KAI1714356.1"/>
    </source>
</evidence>
<reference evidence="2" key="1">
    <citation type="submission" date="2022-01" db="EMBL/GenBank/DDBJ databases">
        <title>Genome Sequence Resource for Two Populations of Ditylenchus destructor, the Migratory Endoparasitic Phytonematode.</title>
        <authorList>
            <person name="Zhang H."/>
            <person name="Lin R."/>
            <person name="Xie B."/>
        </authorList>
    </citation>
    <scope>NUCLEOTIDE SEQUENCE</scope>
    <source>
        <strain evidence="2">BazhouSP</strain>
    </source>
</reference>
<dbReference type="EMBL" id="JAKKPZ010000013">
    <property type="protein sequence ID" value="KAI1714356.1"/>
    <property type="molecule type" value="Genomic_DNA"/>
</dbReference>
<evidence type="ECO:0000256" key="1">
    <source>
        <dbReference type="SAM" id="MobiDB-lite"/>
    </source>
</evidence>
<protein>
    <submittedName>
        <fullName evidence="2">Uncharacterized protein</fullName>
    </submittedName>
</protein>
<keyword evidence="3" id="KW-1185">Reference proteome</keyword>
<gene>
    <name evidence="2" type="ORF">DdX_08450</name>
</gene>
<organism evidence="2 3">
    <name type="scientific">Ditylenchus destructor</name>
    <dbReference type="NCBI Taxonomy" id="166010"/>
    <lineage>
        <taxon>Eukaryota</taxon>
        <taxon>Metazoa</taxon>
        <taxon>Ecdysozoa</taxon>
        <taxon>Nematoda</taxon>
        <taxon>Chromadorea</taxon>
        <taxon>Rhabditida</taxon>
        <taxon>Tylenchina</taxon>
        <taxon>Tylenchomorpha</taxon>
        <taxon>Sphaerularioidea</taxon>
        <taxon>Anguinidae</taxon>
        <taxon>Anguininae</taxon>
        <taxon>Ditylenchus</taxon>
    </lineage>
</organism>
<feature type="region of interest" description="Disordered" evidence="1">
    <location>
        <begin position="1"/>
        <end position="26"/>
    </location>
</feature>
<evidence type="ECO:0000313" key="3">
    <source>
        <dbReference type="Proteomes" id="UP001201812"/>
    </source>
</evidence>
<comment type="caution">
    <text evidence="2">The sequence shown here is derived from an EMBL/GenBank/DDBJ whole genome shotgun (WGS) entry which is preliminary data.</text>
</comment>
<dbReference type="Proteomes" id="UP001201812">
    <property type="component" value="Unassembled WGS sequence"/>
</dbReference>
<sequence length="153" mass="17295">MSKQMAISVQGTTFSPTESSEGIEGSRTARYGDSVCLPGSGDVAVRAFNRPIDAVCRENKNRDTIYRVIQRRETNNKMVILLRKPLCSAHPLCVTHYIHYSREQSDLVIGVIVAVKEMGARQYSIDYNCHTFDAYLYGEMLRISQRDKGINDQ</sequence>
<dbReference type="AlphaFoldDB" id="A0AAD4N210"/>